<dbReference type="HOGENOM" id="CLU_667424_0_0_1"/>
<reference evidence="2 3" key="1">
    <citation type="journal article" date="2012" name="Science">
        <title>The Paleozoic origin of enzymatic lignin decomposition reconstructed from 31 fungal genomes.</title>
        <authorList>
            <person name="Floudas D."/>
            <person name="Binder M."/>
            <person name="Riley R."/>
            <person name="Barry K."/>
            <person name="Blanchette R.A."/>
            <person name="Henrissat B."/>
            <person name="Martinez A.T."/>
            <person name="Otillar R."/>
            <person name="Spatafora J.W."/>
            <person name="Yadav J.S."/>
            <person name="Aerts A."/>
            <person name="Benoit I."/>
            <person name="Boyd A."/>
            <person name="Carlson A."/>
            <person name="Copeland A."/>
            <person name="Coutinho P.M."/>
            <person name="de Vries R.P."/>
            <person name="Ferreira P."/>
            <person name="Findley K."/>
            <person name="Foster B."/>
            <person name="Gaskell J."/>
            <person name="Glotzer D."/>
            <person name="Gorecki P."/>
            <person name="Heitman J."/>
            <person name="Hesse C."/>
            <person name="Hori C."/>
            <person name="Igarashi K."/>
            <person name="Jurgens J.A."/>
            <person name="Kallen N."/>
            <person name="Kersten P."/>
            <person name="Kohler A."/>
            <person name="Kuees U."/>
            <person name="Kumar T.K.A."/>
            <person name="Kuo A."/>
            <person name="LaButti K."/>
            <person name="Larrondo L.F."/>
            <person name="Lindquist E."/>
            <person name="Ling A."/>
            <person name="Lombard V."/>
            <person name="Lucas S."/>
            <person name="Lundell T."/>
            <person name="Martin R."/>
            <person name="McLaughlin D.J."/>
            <person name="Morgenstern I."/>
            <person name="Morin E."/>
            <person name="Murat C."/>
            <person name="Nagy L.G."/>
            <person name="Nolan M."/>
            <person name="Ohm R.A."/>
            <person name="Patyshakuliyeva A."/>
            <person name="Rokas A."/>
            <person name="Ruiz-Duenas F.J."/>
            <person name="Sabat G."/>
            <person name="Salamov A."/>
            <person name="Samejima M."/>
            <person name="Schmutz J."/>
            <person name="Slot J.C."/>
            <person name="St John F."/>
            <person name="Stenlid J."/>
            <person name="Sun H."/>
            <person name="Sun S."/>
            <person name="Syed K."/>
            <person name="Tsang A."/>
            <person name="Wiebenga A."/>
            <person name="Young D."/>
            <person name="Pisabarro A."/>
            <person name="Eastwood D.C."/>
            <person name="Martin F."/>
            <person name="Cullen D."/>
            <person name="Grigoriev I.V."/>
            <person name="Hibbett D.S."/>
        </authorList>
    </citation>
    <scope>NUCLEOTIDE SEQUENCE [LARGE SCALE GENOMIC DNA]</scope>
    <source>
        <strain evidence="2 3">ATCC 11539</strain>
    </source>
</reference>
<organism evidence="2 3">
    <name type="scientific">Gloeophyllum trabeum (strain ATCC 11539 / FP-39264 / Madison 617)</name>
    <name type="common">Brown rot fungus</name>
    <dbReference type="NCBI Taxonomy" id="670483"/>
    <lineage>
        <taxon>Eukaryota</taxon>
        <taxon>Fungi</taxon>
        <taxon>Dikarya</taxon>
        <taxon>Basidiomycota</taxon>
        <taxon>Agaricomycotina</taxon>
        <taxon>Agaricomycetes</taxon>
        <taxon>Gloeophyllales</taxon>
        <taxon>Gloeophyllaceae</taxon>
        <taxon>Gloeophyllum</taxon>
    </lineage>
</organism>
<proteinExistence type="predicted"/>
<evidence type="ECO:0000313" key="3">
    <source>
        <dbReference type="Proteomes" id="UP000030669"/>
    </source>
</evidence>
<gene>
    <name evidence="2" type="ORF">GLOTRDRAFT_129058</name>
</gene>
<keyword evidence="3" id="KW-1185">Reference proteome</keyword>
<dbReference type="RefSeq" id="XP_007865874.1">
    <property type="nucleotide sequence ID" value="XM_007867683.1"/>
</dbReference>
<sequence>MTDGTANEGTRPSKRPRLSVPNGFDVGPSQPARKPLKRQPAPVISSFDDPFAPPKPGPKPRISNAASRPLFQPVQDPPGVRDAKGKTSTAHMKVMKPPSIQAPQVQDSLSTSEHRMRRISCDLRLPTAPNAPSTSTPTPLRNLAHIAPVLYTKPSRSNLHALPAPVLLKPPAPSGVPITSLNDMDAIVSLLQENNHEAIPDETTHLIHGSPTKKKFLRGRLADRASHILARSQTSTALFLKDPQHIRPDLCVRILRPVHFTHAPTRAHTLHSALILCNTRTDSEDTQLFSFLVNGDGQEGDFREGREVHVWRPWFPVALGEPGTEALLCSRFLVLPACP</sequence>
<evidence type="ECO:0000256" key="1">
    <source>
        <dbReference type="SAM" id="MobiDB-lite"/>
    </source>
</evidence>
<dbReference type="OMA" id="LHIWRPW"/>
<accession>S7RN05</accession>
<protein>
    <submittedName>
        <fullName evidence="2">Uncharacterized protein</fullName>
    </submittedName>
</protein>
<name>S7RN05_GLOTA</name>
<dbReference type="Proteomes" id="UP000030669">
    <property type="component" value="Unassembled WGS sequence"/>
</dbReference>
<dbReference type="AlphaFoldDB" id="S7RN05"/>
<dbReference type="GeneID" id="19301840"/>
<feature type="compositionally biased region" description="Polar residues" evidence="1">
    <location>
        <begin position="1"/>
        <end position="10"/>
    </location>
</feature>
<dbReference type="EMBL" id="KB469301">
    <property type="protein sequence ID" value="EPQ55845.1"/>
    <property type="molecule type" value="Genomic_DNA"/>
</dbReference>
<feature type="region of interest" description="Disordered" evidence="1">
    <location>
        <begin position="1"/>
        <end position="88"/>
    </location>
</feature>
<dbReference type="eggNOG" id="ENOG502SXM1">
    <property type="taxonomic scope" value="Eukaryota"/>
</dbReference>
<dbReference type="KEGG" id="gtr:GLOTRDRAFT_129058"/>
<evidence type="ECO:0000313" key="2">
    <source>
        <dbReference type="EMBL" id="EPQ55845.1"/>
    </source>
</evidence>
<dbReference type="OrthoDB" id="3215163at2759"/>